<dbReference type="AlphaFoldDB" id="M2WUL8"/>
<dbReference type="SUPFAM" id="SSF54626">
    <property type="entry name" value="Chalcone isomerase"/>
    <property type="match status" value="1"/>
</dbReference>
<dbReference type="EC" id="5.5.1.6" evidence="2"/>
<dbReference type="GO" id="GO:0045430">
    <property type="term" value="F:chalcone isomerase activity"/>
    <property type="evidence" value="ECO:0007669"/>
    <property type="project" value="UniProtKB-EC"/>
</dbReference>
<evidence type="ECO:0000259" key="1">
    <source>
        <dbReference type="Pfam" id="PF16035"/>
    </source>
</evidence>
<dbReference type="InterPro" id="IPR016087">
    <property type="entry name" value="Chalcone_isomerase"/>
</dbReference>
<dbReference type="GeneID" id="17086539"/>
<gene>
    <name evidence="2" type="ORF">Gasu_47940</name>
</gene>
<proteinExistence type="predicted"/>
<protein>
    <submittedName>
        <fullName evidence="2">Chalcone isomerase</fullName>
        <ecNumber evidence="2">5.5.1.6</ecNumber>
    </submittedName>
</protein>
<dbReference type="RefSeq" id="XP_005704170.1">
    <property type="nucleotide sequence ID" value="XM_005704113.1"/>
</dbReference>
<organism evidence="2 3">
    <name type="scientific">Galdieria sulphuraria</name>
    <name type="common">Red alga</name>
    <dbReference type="NCBI Taxonomy" id="130081"/>
    <lineage>
        <taxon>Eukaryota</taxon>
        <taxon>Rhodophyta</taxon>
        <taxon>Bangiophyceae</taxon>
        <taxon>Galdieriales</taxon>
        <taxon>Galdieriaceae</taxon>
        <taxon>Galdieria</taxon>
    </lineage>
</organism>
<dbReference type="InterPro" id="IPR016088">
    <property type="entry name" value="Chalcone_isomerase_3-sand"/>
</dbReference>
<dbReference type="Proteomes" id="UP000030680">
    <property type="component" value="Unassembled WGS sequence"/>
</dbReference>
<sequence length="324" mass="36609">MVFTQAFRGVFNCSRTLSSRIFRVFDSVSHERGLQNISKKSLAYFFPSSFAAEHFSYWNKSSHVFSSKLGGLLLAVGAYSLSWYIFSTKVEADANFGVSEQLKEAEEIEEPTTQVRFPKWLEVMESGVLKRQRLLGAGPRFMTPLRVKVYSVGVYVDEKEARPVLSGFDYSNPEQLEGDERFWSTFCIPRSIPGEGKKGFGKTFRLVCIREVAGKHMQNGFDRGLLKRVRDAEKKMNMPDGKQALKKFNGFFLEKGSMAVGCELLFVCSANGTVDTWIDGVHYGQVKNDALCWALSDMFLGMKPVSKEIKQQTSNGCFSWLQES</sequence>
<dbReference type="KEGG" id="gsl:Gasu_47940"/>
<accession>M2WUL8</accession>
<dbReference type="PANTHER" id="PTHR47698:SF2">
    <property type="entry name" value="FATTY-ACID-BINDING PROTEIN 3, CHLOROPLASTIC"/>
    <property type="match status" value="1"/>
</dbReference>
<evidence type="ECO:0000313" key="3">
    <source>
        <dbReference type="Proteomes" id="UP000030680"/>
    </source>
</evidence>
<feature type="domain" description="Chalcone isomerase" evidence="1">
    <location>
        <begin position="199"/>
        <end position="312"/>
    </location>
</feature>
<dbReference type="InterPro" id="IPR036298">
    <property type="entry name" value="Chalcone_isomerase_sf"/>
</dbReference>
<dbReference type="Gramene" id="EME27650">
    <property type="protein sequence ID" value="EME27650"/>
    <property type="gene ID" value="Gasu_47940"/>
</dbReference>
<reference evidence="3" key="1">
    <citation type="journal article" date="2013" name="Science">
        <title>Gene transfer from bacteria and archaea facilitated evolution of an extremophilic eukaryote.</title>
        <authorList>
            <person name="Schonknecht G."/>
            <person name="Chen W.H."/>
            <person name="Ternes C.M."/>
            <person name="Barbier G.G."/>
            <person name="Shrestha R.P."/>
            <person name="Stanke M."/>
            <person name="Brautigam A."/>
            <person name="Baker B.J."/>
            <person name="Banfield J.F."/>
            <person name="Garavito R.M."/>
            <person name="Carr K."/>
            <person name="Wilkerson C."/>
            <person name="Rensing S.A."/>
            <person name="Gagneul D."/>
            <person name="Dickenson N.E."/>
            <person name="Oesterhelt C."/>
            <person name="Lercher M.J."/>
            <person name="Weber A.P."/>
        </authorList>
    </citation>
    <scope>NUCLEOTIDE SEQUENCE [LARGE SCALE GENOMIC DNA]</scope>
    <source>
        <strain evidence="3">074W</strain>
    </source>
</reference>
<dbReference type="PANTHER" id="PTHR47698">
    <property type="entry name" value="FATTY-ACID-BINDING PROTEIN 3, CHLOROPLASTIC"/>
    <property type="match status" value="1"/>
</dbReference>
<dbReference type="Pfam" id="PF16035">
    <property type="entry name" value="Chalcone_2"/>
    <property type="match status" value="1"/>
</dbReference>
<dbReference type="Gene3D" id="3.50.70.10">
    <property type="match status" value="1"/>
</dbReference>
<keyword evidence="2" id="KW-0413">Isomerase</keyword>
<keyword evidence="3" id="KW-1185">Reference proteome</keyword>
<evidence type="ECO:0000313" key="2">
    <source>
        <dbReference type="EMBL" id="EME27650.1"/>
    </source>
</evidence>
<dbReference type="EMBL" id="KB454529">
    <property type="protein sequence ID" value="EME27650.1"/>
    <property type="molecule type" value="Genomic_DNA"/>
</dbReference>
<name>M2WUL8_GALSU</name>
<dbReference type="OrthoDB" id="5820at2759"/>